<dbReference type="EMBL" id="CAJVPM010000245">
    <property type="protein sequence ID" value="CAG8439319.1"/>
    <property type="molecule type" value="Genomic_DNA"/>
</dbReference>
<evidence type="ECO:0000313" key="1">
    <source>
        <dbReference type="EMBL" id="CAG8439319.1"/>
    </source>
</evidence>
<comment type="caution">
    <text evidence="1">The sequence shown here is derived from an EMBL/GenBank/DDBJ whole genome shotgun (WGS) entry which is preliminary data.</text>
</comment>
<accession>A0ACA9JW80</accession>
<dbReference type="Proteomes" id="UP000789860">
    <property type="component" value="Unassembled WGS sequence"/>
</dbReference>
<keyword evidence="2" id="KW-1185">Reference proteome</keyword>
<name>A0ACA9JW80_9GLOM</name>
<proteinExistence type="predicted"/>
<evidence type="ECO:0000313" key="2">
    <source>
        <dbReference type="Proteomes" id="UP000789860"/>
    </source>
</evidence>
<organism evidence="1 2">
    <name type="scientific">Scutellospora calospora</name>
    <dbReference type="NCBI Taxonomy" id="85575"/>
    <lineage>
        <taxon>Eukaryota</taxon>
        <taxon>Fungi</taxon>
        <taxon>Fungi incertae sedis</taxon>
        <taxon>Mucoromycota</taxon>
        <taxon>Glomeromycotina</taxon>
        <taxon>Glomeromycetes</taxon>
        <taxon>Diversisporales</taxon>
        <taxon>Gigasporaceae</taxon>
        <taxon>Scutellospora</taxon>
    </lineage>
</organism>
<sequence length="306" mass="35940">MSKFHAINDYFDPDPKNNNKLVCIKCSRSYDKNTRITTLKNHYRFHHKEIWNDIKVYNVGKGKEKKKRNESKKIIQEQTFQEDYEEIFDEAQYGTNQILSSVIKDSQYMNEIERSEEVTLSVNDCVEIIPENNNGEIPFYLKDHIKSIDFYDYGNNKLEFDGPNSIKFNGPSNKHNTFSREIIQILNDSIGQKSYVEVYPLHNYIDNIDYGVVIFGNRADMIKIYFIRTIILHKSREYMTDIVECTEEYTSKTCGVCRIINDKLGSSKVFKCKDCGYVYDRDFNGARNILLKYLTETGFLHPNDDC</sequence>
<gene>
    <name evidence="1" type="ORF">SCALOS_LOCUS507</name>
</gene>
<protein>
    <submittedName>
        <fullName evidence="1">5949_t:CDS:1</fullName>
    </submittedName>
</protein>
<reference evidence="1" key="1">
    <citation type="submission" date="2021-06" db="EMBL/GenBank/DDBJ databases">
        <authorList>
            <person name="Kallberg Y."/>
            <person name="Tangrot J."/>
            <person name="Rosling A."/>
        </authorList>
    </citation>
    <scope>NUCLEOTIDE SEQUENCE</scope>
    <source>
        <strain evidence="1">AU212A</strain>
    </source>
</reference>